<dbReference type="PATRIC" id="fig|1227484.4.peg.1715"/>
<comment type="caution">
    <text evidence="1">The sequence shown here is derived from an EMBL/GenBank/DDBJ whole genome shotgun (WGS) entry which is preliminary data.</text>
</comment>
<dbReference type="RefSeq" id="WP_004048232.1">
    <property type="nucleotide sequence ID" value="NZ_AOJE01000038.1"/>
</dbReference>
<evidence type="ECO:0000313" key="2">
    <source>
        <dbReference type="Proteomes" id="UP000011514"/>
    </source>
</evidence>
<organism evidence="1 2">
    <name type="scientific">Halorubrum saccharovorum DSM 1137</name>
    <dbReference type="NCBI Taxonomy" id="1227484"/>
    <lineage>
        <taxon>Archaea</taxon>
        <taxon>Methanobacteriati</taxon>
        <taxon>Methanobacteriota</taxon>
        <taxon>Stenosarchaea group</taxon>
        <taxon>Halobacteria</taxon>
        <taxon>Halobacteriales</taxon>
        <taxon>Haloferacaceae</taxon>
        <taxon>Halorubrum</taxon>
    </lineage>
</organism>
<reference evidence="1 2" key="1">
    <citation type="journal article" date="2014" name="PLoS Genet.">
        <title>Phylogenetically driven sequencing of extremely halophilic archaea reveals strategies for static and dynamic osmo-response.</title>
        <authorList>
            <person name="Becker E.A."/>
            <person name="Seitzer P.M."/>
            <person name="Tritt A."/>
            <person name="Larsen D."/>
            <person name="Krusor M."/>
            <person name="Yao A.I."/>
            <person name="Wu D."/>
            <person name="Madern D."/>
            <person name="Eisen J.A."/>
            <person name="Darling A.E."/>
            <person name="Facciotti M.T."/>
        </authorList>
    </citation>
    <scope>NUCLEOTIDE SEQUENCE [LARGE SCALE GENOMIC DNA]</scope>
    <source>
        <strain evidence="1 2">DSM 1137</strain>
    </source>
</reference>
<dbReference type="EMBL" id="AOJE01000038">
    <property type="protein sequence ID" value="ELZ39319.1"/>
    <property type="molecule type" value="Genomic_DNA"/>
</dbReference>
<proteinExistence type="predicted"/>
<accession>M0DYY7</accession>
<dbReference type="OrthoDB" id="236500at2157"/>
<dbReference type="InterPro" id="IPR029063">
    <property type="entry name" value="SAM-dependent_MTases_sf"/>
</dbReference>
<gene>
    <name evidence="1" type="ORF">C471_08570</name>
</gene>
<keyword evidence="2" id="KW-1185">Reference proteome</keyword>
<name>M0DYY7_9EURY</name>
<dbReference type="Gene3D" id="3.40.50.150">
    <property type="entry name" value="Vaccinia Virus protein VP39"/>
    <property type="match status" value="1"/>
</dbReference>
<dbReference type="SUPFAM" id="SSF53335">
    <property type="entry name" value="S-adenosyl-L-methionine-dependent methyltransferases"/>
    <property type="match status" value="1"/>
</dbReference>
<dbReference type="STRING" id="1227484.C471_08570"/>
<evidence type="ECO:0000313" key="1">
    <source>
        <dbReference type="EMBL" id="ELZ39319.1"/>
    </source>
</evidence>
<sequence length="291" mass="32741">MASRKYLRETPRFDRSHWPQTWSREWRYQVADYFCGKGGVGKALQKWLPHRMYFGVDNEPYGDEYPGSFVQADLISPFEETGAEHLPFESNAIADVAWVSWPCTAYSSLSATYYGSKEEALEANPRIPDGFREWLLDHHAHYVIENVPRATAVGDLDANCRVNGLAFGESYDLTRHFETTFEVPDAYVAGDPDVAIDTRDDQSIGELADAKDVPAEWGTQSVRSAIPWQYVWWVLGHCPSIEIPIPKTEQRSVAEWGDGVGEYLRFPDDRLGGTDVQPGDAIGDGTRGIDL</sequence>
<protein>
    <submittedName>
        <fullName evidence="1">Uncharacterized protein</fullName>
    </submittedName>
</protein>
<dbReference type="AlphaFoldDB" id="M0DYY7"/>
<dbReference type="Proteomes" id="UP000011514">
    <property type="component" value="Unassembled WGS sequence"/>
</dbReference>